<evidence type="ECO:0000256" key="5">
    <source>
        <dbReference type="ARBA" id="ARBA00022618"/>
    </source>
</evidence>
<dbReference type="GO" id="GO:0005814">
    <property type="term" value="C:centriole"/>
    <property type="evidence" value="ECO:0007669"/>
    <property type="project" value="UniProtKB-SubCell"/>
</dbReference>
<evidence type="ECO:0000256" key="1">
    <source>
        <dbReference type="ARBA" id="ARBA00004114"/>
    </source>
</evidence>
<feature type="non-terminal residue" evidence="19">
    <location>
        <position position="124"/>
    </location>
</feature>
<gene>
    <name evidence="19" type="primary">Cep164</name>
    <name evidence="19" type="ORF">GALDEA_R03146</name>
</gene>
<dbReference type="PANTHER" id="PTHR21715:SF0">
    <property type="entry name" value="RH04127P"/>
    <property type="match status" value="1"/>
</dbReference>
<dbReference type="GO" id="GO:0005634">
    <property type="term" value="C:nucleus"/>
    <property type="evidence" value="ECO:0007669"/>
    <property type="project" value="UniProtKB-SubCell"/>
</dbReference>
<feature type="compositionally biased region" description="Basic residues" evidence="17">
    <location>
        <begin position="107"/>
        <end position="124"/>
    </location>
</feature>
<keyword evidence="3" id="KW-0963">Cytoplasm</keyword>
<evidence type="ECO:0000256" key="7">
    <source>
        <dbReference type="ARBA" id="ARBA00022776"/>
    </source>
</evidence>
<sequence>MAGALVRIGDQIVLEDYDTYVPSEKEIWKYAQEIGIDPEQEPELMWLAKEGLMAPLPAGWRVCQNTQNDDIYYFNFNNGESSWEHPYDDHYKNLVIQEREKMLAHGSFKKKEKKKKKKEKKEKK</sequence>
<evidence type="ECO:0000256" key="6">
    <source>
        <dbReference type="ARBA" id="ARBA00022763"/>
    </source>
</evidence>
<evidence type="ECO:0000256" key="17">
    <source>
        <dbReference type="SAM" id="MobiDB-lite"/>
    </source>
</evidence>
<evidence type="ECO:0000256" key="3">
    <source>
        <dbReference type="ARBA" id="ARBA00022490"/>
    </source>
</evidence>
<evidence type="ECO:0000256" key="2">
    <source>
        <dbReference type="ARBA" id="ARBA00004123"/>
    </source>
</evidence>
<evidence type="ECO:0000256" key="10">
    <source>
        <dbReference type="ARBA" id="ARBA00023204"/>
    </source>
</evidence>
<dbReference type="GO" id="GO:0097539">
    <property type="term" value="C:ciliary transition fiber"/>
    <property type="evidence" value="ECO:0007669"/>
    <property type="project" value="UniProtKB-ARBA"/>
</dbReference>
<feature type="domain" description="WW" evidence="18">
    <location>
        <begin position="54"/>
        <end position="88"/>
    </location>
</feature>
<dbReference type="OrthoDB" id="6344460at2759"/>
<evidence type="ECO:0000256" key="11">
    <source>
        <dbReference type="ARBA" id="ARBA00023212"/>
    </source>
</evidence>
<proteinExistence type="predicted"/>
<evidence type="ECO:0000256" key="16">
    <source>
        <dbReference type="ARBA" id="ARBA00067900"/>
    </source>
</evidence>
<keyword evidence="7" id="KW-0498">Mitosis</keyword>
<dbReference type="CDD" id="cd00201">
    <property type="entry name" value="WW"/>
    <property type="match status" value="1"/>
</dbReference>
<protein>
    <recommendedName>
        <fullName evidence="16">Centrosomal protein of 164 kDa</fullName>
    </recommendedName>
</protein>
<keyword evidence="4" id="KW-0597">Phosphoprotein</keyword>
<dbReference type="SMART" id="SM00456">
    <property type="entry name" value="WW"/>
    <property type="match status" value="1"/>
</dbReference>
<keyword evidence="11" id="KW-0206">Cytoskeleton</keyword>
<keyword evidence="10" id="KW-0234">DNA repair</keyword>
<dbReference type="AlphaFoldDB" id="A0A7K9SH56"/>
<dbReference type="FunFam" id="3.30.1470.10:FF:000001">
    <property type="entry name" value="Centrosomal protein of 164 kDa"/>
    <property type="match status" value="1"/>
</dbReference>
<name>A0A7K9SH56_9PICI</name>
<keyword evidence="6" id="KW-0227">DNA damage</keyword>
<dbReference type="Pfam" id="PF00397">
    <property type="entry name" value="WW"/>
    <property type="match status" value="1"/>
</dbReference>
<feature type="non-terminal residue" evidence="19">
    <location>
        <position position="1"/>
    </location>
</feature>
<evidence type="ECO:0000256" key="4">
    <source>
        <dbReference type="ARBA" id="ARBA00022553"/>
    </source>
</evidence>
<comment type="function">
    <text evidence="14">Plays a role in microtubule organization and/or maintenance for the formation of primary cilia (PC), a microtubule-based structure that protrudes from the surface of epithelial cells. Plays a critical role in G2/M checkpoint and nuclear divisions. A key player in the DNA damage-activated ATR/ATM signaling cascade since it is required for the proper phosphorylation of H2AX, RPA, CHEK2 and CHEK1. Plays a critical role in chromosome segregation, acting as a mediator required for the maintenance of genomic stability through modulation of MDC1, RPA and CHEK1.</text>
</comment>
<comment type="subcellular location">
    <subcellularLocation>
        <location evidence="1">Cytoplasm</location>
        <location evidence="1">Cytoskeleton</location>
        <location evidence="1">Microtubule organizing center</location>
        <location evidence="1">Centrosome</location>
        <location evidence="1">Centriole</location>
    </subcellularLocation>
    <subcellularLocation>
        <location evidence="2">Nucleus</location>
    </subcellularLocation>
</comment>
<keyword evidence="8" id="KW-0970">Cilium biogenesis/degradation</keyword>
<organism evidence="19 20">
    <name type="scientific">Galbula dea</name>
    <dbReference type="NCBI Taxonomy" id="1109041"/>
    <lineage>
        <taxon>Eukaryota</taxon>
        <taxon>Metazoa</taxon>
        <taxon>Chordata</taxon>
        <taxon>Craniata</taxon>
        <taxon>Vertebrata</taxon>
        <taxon>Euteleostomi</taxon>
        <taxon>Archelosauria</taxon>
        <taxon>Archosauria</taxon>
        <taxon>Dinosauria</taxon>
        <taxon>Saurischia</taxon>
        <taxon>Theropoda</taxon>
        <taxon>Coelurosauria</taxon>
        <taxon>Aves</taxon>
        <taxon>Neognathae</taxon>
        <taxon>Neoaves</taxon>
        <taxon>Telluraves</taxon>
        <taxon>Coraciimorphae</taxon>
        <taxon>Piciformes</taxon>
        <taxon>Galbulidae</taxon>
        <taxon>Galbula</taxon>
    </lineage>
</organism>
<keyword evidence="20" id="KW-1185">Reference proteome</keyword>
<keyword evidence="12" id="KW-0539">Nucleus</keyword>
<dbReference type="SUPFAM" id="SSF51045">
    <property type="entry name" value="WW domain"/>
    <property type="match status" value="1"/>
</dbReference>
<reference evidence="19 20" key="1">
    <citation type="submission" date="2019-09" db="EMBL/GenBank/DDBJ databases">
        <title>Bird 10,000 Genomes (B10K) Project - Family phase.</title>
        <authorList>
            <person name="Zhang G."/>
        </authorList>
    </citation>
    <scope>NUCLEOTIDE SEQUENCE [LARGE SCALE GENOMIC DNA]</scope>
    <source>
        <strain evidence="19">B10K-DU-001-62</strain>
        <tissue evidence="19">Muscle</tissue>
    </source>
</reference>
<dbReference type="Proteomes" id="UP000566440">
    <property type="component" value="Unassembled WGS sequence"/>
</dbReference>
<keyword evidence="9" id="KW-0175">Coiled coil</keyword>
<dbReference type="InterPro" id="IPR001202">
    <property type="entry name" value="WW_dom"/>
</dbReference>
<dbReference type="EMBL" id="VWZX01000495">
    <property type="protein sequence ID" value="NXI34886.1"/>
    <property type="molecule type" value="Genomic_DNA"/>
</dbReference>
<evidence type="ECO:0000256" key="8">
    <source>
        <dbReference type="ARBA" id="ARBA00022794"/>
    </source>
</evidence>
<evidence type="ECO:0000256" key="9">
    <source>
        <dbReference type="ARBA" id="ARBA00023054"/>
    </source>
</evidence>
<comment type="caution">
    <text evidence="19">The sequence shown here is derived from an EMBL/GenBank/DDBJ whole genome shotgun (WGS) entry which is preliminary data.</text>
</comment>
<evidence type="ECO:0000256" key="13">
    <source>
        <dbReference type="ARBA" id="ARBA00023306"/>
    </source>
</evidence>
<keyword evidence="5" id="KW-0132">Cell division</keyword>
<feature type="region of interest" description="Disordered" evidence="17">
    <location>
        <begin position="105"/>
        <end position="124"/>
    </location>
</feature>
<dbReference type="GO" id="GO:0006281">
    <property type="term" value="P:DNA repair"/>
    <property type="evidence" value="ECO:0007669"/>
    <property type="project" value="UniProtKB-KW"/>
</dbReference>
<dbReference type="GO" id="GO:0030030">
    <property type="term" value="P:cell projection organization"/>
    <property type="evidence" value="ECO:0007669"/>
    <property type="project" value="UniProtKB-KW"/>
</dbReference>
<evidence type="ECO:0000313" key="19">
    <source>
        <dbReference type="EMBL" id="NXI34886.1"/>
    </source>
</evidence>
<dbReference type="PANTHER" id="PTHR21715">
    <property type="entry name" value="RH04127P"/>
    <property type="match status" value="1"/>
</dbReference>
<dbReference type="InterPro" id="IPR053233">
    <property type="entry name" value="ABRA-related"/>
</dbReference>
<keyword evidence="13" id="KW-0131">Cell cycle</keyword>
<dbReference type="PROSITE" id="PS50020">
    <property type="entry name" value="WW_DOMAIN_2"/>
    <property type="match status" value="1"/>
</dbReference>
<evidence type="ECO:0000256" key="12">
    <source>
        <dbReference type="ARBA" id="ARBA00023242"/>
    </source>
</evidence>
<evidence type="ECO:0000256" key="15">
    <source>
        <dbReference type="ARBA" id="ARBA00061715"/>
    </source>
</evidence>
<accession>A0A7K9SH56</accession>
<dbReference type="GO" id="GO:0051301">
    <property type="term" value="P:cell division"/>
    <property type="evidence" value="ECO:0007669"/>
    <property type="project" value="UniProtKB-KW"/>
</dbReference>
<evidence type="ECO:0000256" key="14">
    <source>
        <dbReference type="ARBA" id="ARBA00056906"/>
    </source>
</evidence>
<dbReference type="Gene3D" id="3.30.1470.10">
    <property type="entry name" value="Photosystem I PsaD, reaction center subunit II"/>
    <property type="match status" value="1"/>
</dbReference>
<dbReference type="PROSITE" id="PS01159">
    <property type="entry name" value="WW_DOMAIN_1"/>
    <property type="match status" value="1"/>
</dbReference>
<evidence type="ECO:0000313" key="20">
    <source>
        <dbReference type="Proteomes" id="UP000566440"/>
    </source>
</evidence>
<dbReference type="InterPro" id="IPR036020">
    <property type="entry name" value="WW_dom_sf"/>
</dbReference>
<evidence type="ECO:0000259" key="18">
    <source>
        <dbReference type="PROSITE" id="PS50020"/>
    </source>
</evidence>
<comment type="subunit">
    <text evidence="15">Interacts (via N-terminus) with ATRIP. Interacts with ATM, ATR and MDC1. Interacts with XPA (via N-terminus) upon UV irradiation. Interacts with CEP83, CCDC92, TTBK2, DVL3, NPHP3 and weakly with NPHP4. Interacts with DZIP1.</text>
</comment>